<evidence type="ECO:0000256" key="5">
    <source>
        <dbReference type="ARBA" id="ARBA00013194"/>
    </source>
</evidence>
<dbReference type="InterPro" id="IPR002130">
    <property type="entry name" value="Cyclophilin-type_PPIase_dom"/>
</dbReference>
<dbReference type="EC" id="5.2.1.8" evidence="5"/>
<comment type="similarity">
    <text evidence="4">Belongs to the FAX family.</text>
</comment>
<keyword evidence="7" id="KW-0697">Rotamase</keyword>
<dbReference type="Gene3D" id="2.40.100.10">
    <property type="entry name" value="Cyclophilin-like"/>
    <property type="match status" value="1"/>
</dbReference>
<evidence type="ECO:0000313" key="15">
    <source>
        <dbReference type="EMBL" id="KAK2145023.1"/>
    </source>
</evidence>
<dbReference type="Pfam" id="PF00076">
    <property type="entry name" value="RRM_1"/>
    <property type="match status" value="1"/>
</dbReference>
<dbReference type="FunFam" id="3.30.70.330:FF:000287">
    <property type="entry name" value="Peptidyl-prolyl cis-trans isomerase"/>
    <property type="match status" value="1"/>
</dbReference>
<proteinExistence type="inferred from homology"/>
<dbReference type="InterPro" id="IPR035542">
    <property type="entry name" value="CRIP"/>
</dbReference>
<evidence type="ECO:0000256" key="12">
    <source>
        <dbReference type="SAM" id="Phobius"/>
    </source>
</evidence>
<keyword evidence="6 10" id="KW-0694">RNA-binding</keyword>
<dbReference type="Gene3D" id="3.30.70.330">
    <property type="match status" value="1"/>
</dbReference>
<dbReference type="PROSITE" id="PS50102">
    <property type="entry name" value="RRM"/>
    <property type="match status" value="1"/>
</dbReference>
<accession>A0AAD9J2C4</accession>
<keyword evidence="16" id="KW-1185">Reference proteome</keyword>
<feature type="region of interest" description="Disordered" evidence="11">
    <location>
        <begin position="368"/>
        <end position="462"/>
    </location>
</feature>
<dbReference type="Pfam" id="PF17171">
    <property type="entry name" value="GST_C_6"/>
    <property type="match status" value="1"/>
</dbReference>
<evidence type="ECO:0000259" key="14">
    <source>
        <dbReference type="PROSITE" id="PS50102"/>
    </source>
</evidence>
<name>A0AAD9J2C4_9ANNE</name>
<dbReference type="AlphaFoldDB" id="A0AAD9J2C4"/>
<feature type="compositionally biased region" description="Basic residues" evidence="11">
    <location>
        <begin position="368"/>
        <end position="383"/>
    </location>
</feature>
<dbReference type="InterPro" id="IPR035979">
    <property type="entry name" value="RBD_domain_sf"/>
</dbReference>
<organism evidence="15 16">
    <name type="scientific">Paralvinella palmiformis</name>
    <dbReference type="NCBI Taxonomy" id="53620"/>
    <lineage>
        <taxon>Eukaryota</taxon>
        <taxon>Metazoa</taxon>
        <taxon>Spiralia</taxon>
        <taxon>Lophotrochozoa</taxon>
        <taxon>Annelida</taxon>
        <taxon>Polychaeta</taxon>
        <taxon>Sedentaria</taxon>
        <taxon>Canalipalpata</taxon>
        <taxon>Terebellida</taxon>
        <taxon>Terebelliformia</taxon>
        <taxon>Alvinellidae</taxon>
        <taxon>Paralvinella</taxon>
    </lineage>
</organism>
<protein>
    <recommendedName>
        <fullName evidence="5">peptidylprolyl isomerase</fullName>
        <ecNumber evidence="5">5.2.1.8</ecNumber>
    </recommendedName>
</protein>
<dbReference type="SFLD" id="SFLDG01200">
    <property type="entry name" value="SUF1.1"/>
    <property type="match status" value="1"/>
</dbReference>
<dbReference type="Pfam" id="PF00160">
    <property type="entry name" value="Pro_isomerase"/>
    <property type="match status" value="1"/>
</dbReference>
<keyword evidence="12" id="KW-0812">Transmembrane</keyword>
<dbReference type="PROSITE" id="PS50072">
    <property type="entry name" value="CSA_PPIASE_2"/>
    <property type="match status" value="1"/>
</dbReference>
<gene>
    <name evidence="15" type="ORF">LSH36_708g01117</name>
</gene>
<comment type="subcellular location">
    <subcellularLocation>
        <location evidence="3">Nucleus</location>
    </subcellularLocation>
</comment>
<comment type="function">
    <text evidence="2">PPIases accelerate the folding of proteins. It catalyzes the cis-trans isomerization of proline imidic peptide bonds in oligopeptides.</text>
</comment>
<dbReference type="SMART" id="SM00360">
    <property type="entry name" value="RRM"/>
    <property type="match status" value="1"/>
</dbReference>
<dbReference type="InterPro" id="IPR026928">
    <property type="entry name" value="FAX/IsoI-like"/>
</dbReference>
<dbReference type="SFLD" id="SFLDG01180">
    <property type="entry name" value="SUF1"/>
    <property type="match status" value="1"/>
</dbReference>
<keyword evidence="9" id="KW-0539">Nucleus</keyword>
<feature type="compositionally biased region" description="Basic and acidic residues" evidence="11">
    <location>
        <begin position="179"/>
        <end position="189"/>
    </location>
</feature>
<dbReference type="GO" id="GO:0005634">
    <property type="term" value="C:nucleus"/>
    <property type="evidence" value="ECO:0007669"/>
    <property type="project" value="UniProtKB-SubCell"/>
</dbReference>
<evidence type="ECO:0000256" key="8">
    <source>
        <dbReference type="ARBA" id="ARBA00023235"/>
    </source>
</evidence>
<evidence type="ECO:0000256" key="6">
    <source>
        <dbReference type="ARBA" id="ARBA00022884"/>
    </source>
</evidence>
<feature type="compositionally biased region" description="Basic and acidic residues" evidence="11">
    <location>
        <begin position="402"/>
        <end position="462"/>
    </location>
</feature>
<dbReference type="InterPro" id="IPR012677">
    <property type="entry name" value="Nucleotide-bd_a/b_plait_sf"/>
</dbReference>
<dbReference type="CDD" id="cd12235">
    <property type="entry name" value="RRM_PPIL4"/>
    <property type="match status" value="1"/>
</dbReference>
<dbReference type="FunFam" id="2.40.100.10:FF:000016">
    <property type="entry name" value="Peptidyl-prolyl cis-trans isomerase"/>
    <property type="match status" value="1"/>
</dbReference>
<feature type="compositionally biased region" description="Basic and acidic residues" evidence="11">
    <location>
        <begin position="475"/>
        <end position="502"/>
    </location>
</feature>
<dbReference type="InterPro" id="IPR040079">
    <property type="entry name" value="Glutathione_S-Trfase"/>
</dbReference>
<dbReference type="CDD" id="cd01921">
    <property type="entry name" value="cyclophilin_RRM"/>
    <property type="match status" value="1"/>
</dbReference>
<keyword evidence="12" id="KW-1133">Transmembrane helix</keyword>
<dbReference type="InterPro" id="IPR000504">
    <property type="entry name" value="RRM_dom"/>
</dbReference>
<dbReference type="Pfam" id="PF17172">
    <property type="entry name" value="GST_N_4"/>
    <property type="match status" value="1"/>
</dbReference>
<dbReference type="PRINTS" id="PR00153">
    <property type="entry name" value="CSAPPISMRASE"/>
</dbReference>
<dbReference type="InterPro" id="IPR035538">
    <property type="entry name" value="Cyclophilin_PPIL4"/>
</dbReference>
<dbReference type="PANTHER" id="PTHR45843:SF1">
    <property type="entry name" value="PEPTIDYL-PROLYL CIS-TRANS ISOMERASE-LIKE 4"/>
    <property type="match status" value="1"/>
</dbReference>
<feature type="region of interest" description="Disordered" evidence="11">
    <location>
        <begin position="168"/>
        <end position="192"/>
    </location>
</feature>
<dbReference type="GO" id="GO:0003755">
    <property type="term" value="F:peptidyl-prolyl cis-trans isomerase activity"/>
    <property type="evidence" value="ECO:0007669"/>
    <property type="project" value="UniProtKB-KW"/>
</dbReference>
<evidence type="ECO:0000256" key="1">
    <source>
        <dbReference type="ARBA" id="ARBA00000971"/>
    </source>
</evidence>
<evidence type="ECO:0000256" key="7">
    <source>
        <dbReference type="ARBA" id="ARBA00023110"/>
    </source>
</evidence>
<comment type="catalytic activity">
    <reaction evidence="1">
        <text>[protein]-peptidylproline (omega=180) = [protein]-peptidylproline (omega=0)</text>
        <dbReference type="Rhea" id="RHEA:16237"/>
        <dbReference type="Rhea" id="RHEA-COMP:10747"/>
        <dbReference type="Rhea" id="RHEA-COMP:10748"/>
        <dbReference type="ChEBI" id="CHEBI:83833"/>
        <dbReference type="ChEBI" id="CHEBI:83834"/>
        <dbReference type="EC" id="5.2.1.8"/>
    </reaction>
</comment>
<dbReference type="InterPro" id="IPR036249">
    <property type="entry name" value="Thioredoxin-like_sf"/>
</dbReference>
<reference evidence="15" key="1">
    <citation type="journal article" date="2023" name="Mol. Biol. Evol.">
        <title>Third-Generation Sequencing Reveals the Adaptive Role of the Epigenome in Three Deep-Sea Polychaetes.</title>
        <authorList>
            <person name="Perez M."/>
            <person name="Aroh O."/>
            <person name="Sun Y."/>
            <person name="Lan Y."/>
            <person name="Juniper S.K."/>
            <person name="Young C.R."/>
            <person name="Angers B."/>
            <person name="Qian P.Y."/>
        </authorList>
    </citation>
    <scope>NUCLEOTIDE SEQUENCE</scope>
    <source>
        <strain evidence="15">P08H-3</strain>
    </source>
</reference>
<dbReference type="Proteomes" id="UP001208570">
    <property type="component" value="Unassembled WGS sequence"/>
</dbReference>
<dbReference type="SFLD" id="SFLDS00019">
    <property type="entry name" value="Glutathione_Transferase_(cytos"/>
    <property type="match status" value="1"/>
</dbReference>
<feature type="transmembrane region" description="Helical" evidence="12">
    <location>
        <begin position="516"/>
        <end position="534"/>
    </location>
</feature>
<comment type="caution">
    <text evidence="15">The sequence shown here is derived from an EMBL/GenBank/DDBJ whole genome shotgun (WGS) entry which is preliminary data.</text>
</comment>
<keyword evidence="8" id="KW-0413">Isomerase</keyword>
<evidence type="ECO:0000256" key="2">
    <source>
        <dbReference type="ARBA" id="ARBA00002388"/>
    </source>
</evidence>
<evidence type="ECO:0000256" key="4">
    <source>
        <dbReference type="ARBA" id="ARBA00006475"/>
    </source>
</evidence>
<dbReference type="GO" id="GO:0003723">
    <property type="term" value="F:RNA binding"/>
    <property type="evidence" value="ECO:0007669"/>
    <property type="project" value="UniProtKB-UniRule"/>
</dbReference>
<dbReference type="InterPro" id="IPR033468">
    <property type="entry name" value="Metaxin_GST"/>
</dbReference>
<feature type="region of interest" description="Disordered" evidence="11">
    <location>
        <begin position="475"/>
        <end position="506"/>
    </location>
</feature>
<dbReference type="InterPro" id="IPR029000">
    <property type="entry name" value="Cyclophilin-like_dom_sf"/>
</dbReference>
<feature type="domain" description="RRM" evidence="14">
    <location>
        <begin position="242"/>
        <end position="320"/>
    </location>
</feature>
<evidence type="ECO:0000313" key="16">
    <source>
        <dbReference type="Proteomes" id="UP001208570"/>
    </source>
</evidence>
<evidence type="ECO:0000256" key="9">
    <source>
        <dbReference type="ARBA" id="ARBA00023242"/>
    </source>
</evidence>
<dbReference type="CDD" id="cd03193">
    <property type="entry name" value="GST_C_Metaxin"/>
    <property type="match status" value="1"/>
</dbReference>
<keyword evidence="12" id="KW-0472">Membrane</keyword>
<feature type="domain" description="PPIase cyclophilin-type" evidence="13">
    <location>
        <begin position="1"/>
        <end position="161"/>
    </location>
</feature>
<dbReference type="SUPFAM" id="SSF54928">
    <property type="entry name" value="RNA-binding domain, RBD"/>
    <property type="match status" value="1"/>
</dbReference>
<evidence type="ECO:0000256" key="11">
    <source>
        <dbReference type="SAM" id="MobiDB-lite"/>
    </source>
</evidence>
<evidence type="ECO:0000256" key="10">
    <source>
        <dbReference type="PROSITE-ProRule" id="PRU00176"/>
    </source>
</evidence>
<dbReference type="InterPro" id="IPR012336">
    <property type="entry name" value="Thioredoxin-like_fold"/>
</dbReference>
<evidence type="ECO:0000256" key="3">
    <source>
        <dbReference type="ARBA" id="ARBA00004123"/>
    </source>
</evidence>
<sequence length="896" mass="104080">MAVILETSLGDITVDLYTEERPRCCLNFLKLCKIKYYNFCLFHSVQHNLVAQTGDPTGTSKGGESIYGKLYGEQARYFEAEAKPRIKHKKHGTLSMANNGDNKHGSQFFLTLAPDIDYLDNKHTVFGEVAEGFEVLQKINEAFVDKEGRPYQDIRIFHTVVLDDPYDDPDDLQPLIPDRSPEPTKDQLDSGRIGVDEDIDDLKGKTSEEIEEILADREAKARAQILEMIGDIPDENVLPPDTVLFVCKLNPVTTDEDLEIIFSRFGNISSCEVIKDQKTGESLQYAFIEFEKPEDCESAYFKMDNVLIDDRRIHVDFSQSVAKIKWKGKGKGVEYTKKTDSDEPQFIIKDRSKKDNYELVFDEELTSKKHKDKKAKKKKKKKTRDSSSEDEQPAKKHKSRSRSPESRYHGNGTEDQRERGRDNRTAHRDRGERDRERSRRDRSRSRDRYRDRSRDRKRGGYEERIREKEWSRDYHKNRGRDRSRERSRDRSRDRSREREYNRHRQRQMEQLSFKDMLPYIGICTGVAGLLIFFIKRRNRPVWPRDKVILHQFGRGPRAPSISPFCIKLETYLRMTDIPYMNDYSMTRSSKGKLPWITYNDVDVADSHFSIKYLNKKFDVDLNKHLTNEQKAIMRALETLAENNLVPATAMQRWYYNTKFITTYIRKTIGVMGYLIAEWTKYRAYKTFWYEGTGRHNQQEVLQLVEEDLKALSDYLGTKAYFSGSEPCEEDCSLFGVIIQCLCQLDAPIETMLNDCVTDDTDRCPTVDIDCVNGDTDRCPTVDIDCVNGDTDRCPTVDIDCVTADPDRCPTVDIDCVTDDTDRYPTVEIDCVTDDTDRCPIVEIDCVTDDTDRCPTVDIDCVTDDTDRCPTVDIDCVIDDTDTYLNNRLIYYKLIKY</sequence>
<dbReference type="EMBL" id="JAODUP010000708">
    <property type="protein sequence ID" value="KAK2145023.1"/>
    <property type="molecule type" value="Genomic_DNA"/>
</dbReference>
<dbReference type="PANTHER" id="PTHR45843">
    <property type="entry name" value="PEPTIDYL-PROLYL CIS-TRANS ISOMERASE-LIKE 4"/>
    <property type="match status" value="1"/>
</dbReference>
<dbReference type="SUPFAM" id="SSF50891">
    <property type="entry name" value="Cyclophilin-like"/>
    <property type="match status" value="1"/>
</dbReference>
<dbReference type="SUPFAM" id="SSF52833">
    <property type="entry name" value="Thioredoxin-like"/>
    <property type="match status" value="1"/>
</dbReference>
<evidence type="ECO:0000259" key="13">
    <source>
        <dbReference type="PROSITE" id="PS50072"/>
    </source>
</evidence>